<reference evidence="8 9" key="1">
    <citation type="journal article" date="2019" name="Emerg. Microbes Infect.">
        <title>Comprehensive subspecies identification of 175 nontuberculous mycobacteria species based on 7547 genomic profiles.</title>
        <authorList>
            <person name="Matsumoto Y."/>
            <person name="Kinjo T."/>
            <person name="Motooka D."/>
            <person name="Nabeya D."/>
            <person name="Jung N."/>
            <person name="Uechi K."/>
            <person name="Horii T."/>
            <person name="Iida T."/>
            <person name="Fujita J."/>
            <person name="Nakamura S."/>
        </authorList>
    </citation>
    <scope>NUCLEOTIDE SEQUENCE [LARGE SCALE GENOMIC DNA]</scope>
    <source>
        <strain evidence="8 9">JCM 30723</strain>
    </source>
</reference>
<dbReference type="InterPro" id="IPR046373">
    <property type="entry name" value="Acyl-CoA_Oxase/DH_mid-dom_sf"/>
</dbReference>
<dbReference type="Gene3D" id="1.20.140.10">
    <property type="entry name" value="Butyryl-CoA Dehydrogenase, subunit A, domain 3"/>
    <property type="match status" value="1"/>
</dbReference>
<dbReference type="Proteomes" id="UP000465305">
    <property type="component" value="Unassembled WGS sequence"/>
</dbReference>
<feature type="domain" description="Acyl-CoA dehydrogenase/oxidase C-terminal" evidence="6">
    <location>
        <begin position="241"/>
        <end position="365"/>
    </location>
</feature>
<dbReference type="Gene3D" id="1.10.540.10">
    <property type="entry name" value="Acyl-CoA dehydrogenase/oxidase, N-terminal domain"/>
    <property type="match status" value="1"/>
</dbReference>
<dbReference type="InterPro" id="IPR009075">
    <property type="entry name" value="AcylCo_DH/oxidase_C"/>
</dbReference>
<protein>
    <submittedName>
        <fullName evidence="8">Acyl-CoA dehydrogenase</fullName>
    </submittedName>
</protein>
<dbReference type="CDD" id="cd00567">
    <property type="entry name" value="ACAD"/>
    <property type="match status" value="1"/>
</dbReference>
<feature type="domain" description="Acyl-CoA dehydrogenase/oxidase N-terminal" evidence="7">
    <location>
        <begin position="6"/>
        <end position="123"/>
    </location>
</feature>
<comment type="cofactor">
    <cofactor evidence="1">
        <name>FAD</name>
        <dbReference type="ChEBI" id="CHEBI:57692"/>
    </cofactor>
</comment>
<dbReference type="Gene3D" id="2.40.110.10">
    <property type="entry name" value="Butyryl-CoA Dehydrogenase, subunit A, domain 2"/>
    <property type="match status" value="1"/>
</dbReference>
<evidence type="ECO:0000313" key="9">
    <source>
        <dbReference type="Proteomes" id="UP000465305"/>
    </source>
</evidence>
<dbReference type="InterPro" id="IPR037069">
    <property type="entry name" value="AcylCoA_DH/ox_N_sf"/>
</dbReference>
<dbReference type="InterPro" id="IPR009100">
    <property type="entry name" value="AcylCoA_DH/oxidase_NM_dom_sf"/>
</dbReference>
<dbReference type="GO" id="GO:0050660">
    <property type="term" value="F:flavin adenine dinucleotide binding"/>
    <property type="evidence" value="ECO:0007669"/>
    <property type="project" value="InterPro"/>
</dbReference>
<evidence type="ECO:0000256" key="1">
    <source>
        <dbReference type="ARBA" id="ARBA00001974"/>
    </source>
</evidence>
<dbReference type="Pfam" id="PF00441">
    <property type="entry name" value="Acyl-CoA_dh_1"/>
    <property type="match status" value="1"/>
</dbReference>
<keyword evidence="3" id="KW-0285">Flavoprotein</keyword>
<proteinExistence type="inferred from homology"/>
<dbReference type="SUPFAM" id="SSF56645">
    <property type="entry name" value="Acyl-CoA dehydrogenase NM domain-like"/>
    <property type="match status" value="1"/>
</dbReference>
<evidence type="ECO:0000313" key="8">
    <source>
        <dbReference type="EMBL" id="GFG83946.1"/>
    </source>
</evidence>
<organism evidence="8 9">
    <name type="scientific">Mycolicibacter algericus</name>
    <name type="common">Mycobacterium algericum</name>
    <dbReference type="NCBI Taxonomy" id="1288388"/>
    <lineage>
        <taxon>Bacteria</taxon>
        <taxon>Bacillati</taxon>
        <taxon>Actinomycetota</taxon>
        <taxon>Actinomycetes</taxon>
        <taxon>Mycobacteriales</taxon>
        <taxon>Mycobacteriaceae</taxon>
        <taxon>Mycolicibacter</taxon>
    </lineage>
</organism>
<evidence type="ECO:0000259" key="6">
    <source>
        <dbReference type="Pfam" id="PF00441"/>
    </source>
</evidence>
<name>A0A7I9Y5J1_MYCAL</name>
<dbReference type="PANTHER" id="PTHR43884:SF20">
    <property type="entry name" value="ACYL-COA DEHYDROGENASE FADE28"/>
    <property type="match status" value="1"/>
</dbReference>
<evidence type="ECO:0000256" key="2">
    <source>
        <dbReference type="ARBA" id="ARBA00009347"/>
    </source>
</evidence>
<evidence type="ECO:0000259" key="7">
    <source>
        <dbReference type="Pfam" id="PF02771"/>
    </source>
</evidence>
<accession>A0A7I9Y5J1</accession>
<dbReference type="RefSeq" id="WP_083040289.1">
    <property type="nucleotide sequence ID" value="NZ_BLKY01000001.1"/>
</dbReference>
<dbReference type="InterPro" id="IPR013786">
    <property type="entry name" value="AcylCoA_DH/ox_N"/>
</dbReference>
<comment type="caution">
    <text evidence="8">The sequence shown here is derived from an EMBL/GenBank/DDBJ whole genome shotgun (WGS) entry which is preliminary data.</text>
</comment>
<evidence type="ECO:0000256" key="3">
    <source>
        <dbReference type="ARBA" id="ARBA00022630"/>
    </source>
</evidence>
<dbReference type="GO" id="GO:0003995">
    <property type="term" value="F:acyl-CoA dehydrogenase activity"/>
    <property type="evidence" value="ECO:0007669"/>
    <property type="project" value="TreeGrafter"/>
</dbReference>
<comment type="similarity">
    <text evidence="2">Belongs to the acyl-CoA dehydrogenase family.</text>
</comment>
<sequence>MTALSTDERRELASSVRAVCEKFASEERVRAVAYDGDGSCGGIDSELWTVLCAQVGVAAIAVPEDLGGTGQGASALGVVAHELGRALAPVPFLASTVLATGLLLDTCAHDPRAEKCLSGLLDGYRTAAAAITGDGGLWRREAVTLTASRRSEGWGIDGAVRHVLNGTAADDLVVVATVDNDLAVFLLDSTAEGVTVEAERVLDGTRPMATITFADAPAFRLTAEGPVDDLIERNVDATLAVLSAEQVGACERVLEIATDYARTREQFGRPIGSFQAIKHKCADMLVDLEWARSASQAALQAVNGDAGGVATEAKWRASMAKAVCSESLRNAVHANIQIHGGIGFTWEDSAHLYLRRARTDEVLFGGPGQHWDRLTAQVELL</sequence>
<dbReference type="InterPro" id="IPR036250">
    <property type="entry name" value="AcylCo_DH-like_C"/>
</dbReference>
<gene>
    <name evidence="8" type="primary">acd_1</name>
    <name evidence="8" type="ORF">MALGJ_06220</name>
</gene>
<dbReference type="PANTHER" id="PTHR43884">
    <property type="entry name" value="ACYL-COA DEHYDROGENASE"/>
    <property type="match status" value="1"/>
</dbReference>
<dbReference type="EMBL" id="BLKY01000001">
    <property type="protein sequence ID" value="GFG83946.1"/>
    <property type="molecule type" value="Genomic_DNA"/>
</dbReference>
<keyword evidence="4" id="KW-0274">FAD</keyword>
<keyword evidence="5" id="KW-0560">Oxidoreductase</keyword>
<evidence type="ECO:0000256" key="5">
    <source>
        <dbReference type="ARBA" id="ARBA00023002"/>
    </source>
</evidence>
<dbReference type="SUPFAM" id="SSF47203">
    <property type="entry name" value="Acyl-CoA dehydrogenase C-terminal domain-like"/>
    <property type="match status" value="1"/>
</dbReference>
<evidence type="ECO:0000256" key="4">
    <source>
        <dbReference type="ARBA" id="ARBA00022827"/>
    </source>
</evidence>
<dbReference type="AlphaFoldDB" id="A0A7I9Y5J1"/>
<dbReference type="Pfam" id="PF02771">
    <property type="entry name" value="Acyl-CoA_dh_N"/>
    <property type="match status" value="1"/>
</dbReference>